<reference evidence="6 9" key="3">
    <citation type="journal article" date="2024" name="Microbiol. Resour. Announc.">
        <title>Genome annotations for the ascomycete fungi Trichoderma harzianum, Trichoderma aggressivum, and Purpureocillium lilacinum.</title>
        <authorList>
            <person name="Beijen E.P.W."/>
            <person name="Ohm R.A."/>
        </authorList>
    </citation>
    <scope>NUCLEOTIDE SEQUENCE [LARGE SCALE GENOMIC DNA]</scope>
    <source>
        <strain evidence="6 9">CBS 150709</strain>
    </source>
</reference>
<dbReference type="GO" id="GO:0005737">
    <property type="term" value="C:cytoplasm"/>
    <property type="evidence" value="ECO:0007669"/>
    <property type="project" value="TreeGrafter"/>
</dbReference>
<proteinExistence type="inferred from homology"/>
<dbReference type="PANTHER" id="PTHR11129:SF3">
    <property type="entry name" value="PROTEIN PRENYLTRANSFERASE ALPHA SUBUNIT REPEAT-CONTAINING PROTEIN 1"/>
    <property type="match status" value="1"/>
</dbReference>
<dbReference type="PANTHER" id="PTHR11129">
    <property type="entry name" value="PROTEIN FARNESYLTRANSFERASE ALPHA SUBUNIT/RAB GERANYLGERANYL TRANSFERASE ALPHA SUBUNIT"/>
    <property type="match status" value="1"/>
</dbReference>
<comment type="similarity">
    <text evidence="1">Belongs to the protein prenyltransferase subunit alpha family.</text>
</comment>
<evidence type="ECO:0000256" key="5">
    <source>
        <dbReference type="SAM" id="MobiDB-lite"/>
    </source>
</evidence>
<organism evidence="7 8">
    <name type="scientific">Purpureocillium lilacinum</name>
    <name type="common">Paecilomyces lilacinus</name>
    <dbReference type="NCBI Taxonomy" id="33203"/>
    <lineage>
        <taxon>Eukaryota</taxon>
        <taxon>Fungi</taxon>
        <taxon>Dikarya</taxon>
        <taxon>Ascomycota</taxon>
        <taxon>Pezizomycotina</taxon>
        <taxon>Sordariomycetes</taxon>
        <taxon>Hypocreomycetidae</taxon>
        <taxon>Hypocreales</taxon>
        <taxon>Ophiocordycipitaceae</taxon>
        <taxon>Purpureocillium</taxon>
    </lineage>
</organism>
<evidence type="ECO:0000313" key="8">
    <source>
        <dbReference type="Proteomes" id="UP000078240"/>
    </source>
</evidence>
<dbReference type="Proteomes" id="UP001287286">
    <property type="component" value="Unassembled WGS sequence"/>
</dbReference>
<evidence type="ECO:0000313" key="6">
    <source>
        <dbReference type="EMBL" id="KAK4087821.1"/>
    </source>
</evidence>
<comment type="caution">
    <text evidence="7">The sequence shown here is derived from an EMBL/GenBank/DDBJ whole genome shotgun (WGS) entry which is preliminary data.</text>
</comment>
<keyword evidence="4" id="KW-0677">Repeat</keyword>
<dbReference type="OrthoDB" id="5358702at2759"/>
<feature type="compositionally biased region" description="Polar residues" evidence="5">
    <location>
        <begin position="303"/>
        <end position="312"/>
    </location>
</feature>
<name>A0A179GVL8_PURLI</name>
<feature type="region of interest" description="Disordered" evidence="5">
    <location>
        <begin position="303"/>
        <end position="332"/>
    </location>
</feature>
<dbReference type="Pfam" id="PF01239">
    <property type="entry name" value="PPTA"/>
    <property type="match status" value="1"/>
</dbReference>
<dbReference type="SUPFAM" id="SSF48439">
    <property type="entry name" value="Protein prenylyltransferase"/>
    <property type="match status" value="1"/>
</dbReference>
<dbReference type="Proteomes" id="UP000078240">
    <property type="component" value="Unassembled WGS sequence"/>
</dbReference>
<evidence type="ECO:0000256" key="2">
    <source>
        <dbReference type="ARBA" id="ARBA00022602"/>
    </source>
</evidence>
<dbReference type="InterPro" id="IPR002088">
    <property type="entry name" value="Prenyl_trans_a"/>
</dbReference>
<keyword evidence="3 7" id="KW-0808">Transferase</keyword>
<evidence type="ECO:0000256" key="4">
    <source>
        <dbReference type="ARBA" id="ARBA00022737"/>
    </source>
</evidence>
<dbReference type="AlphaFoldDB" id="A0A179GVL8"/>
<reference evidence="6" key="2">
    <citation type="submission" date="2023-11" db="EMBL/GenBank/DDBJ databases">
        <authorList>
            <person name="Beijen E."/>
            <person name="Ohm R.A."/>
        </authorList>
    </citation>
    <scope>NUCLEOTIDE SEQUENCE</scope>
    <source>
        <strain evidence="6">CBS 150709</strain>
    </source>
</reference>
<protein>
    <submittedName>
        <fullName evidence="7">Protein prenyltransferase</fullName>
    </submittedName>
</protein>
<evidence type="ECO:0000313" key="7">
    <source>
        <dbReference type="EMBL" id="OAQ81996.1"/>
    </source>
</evidence>
<dbReference type="GO" id="GO:0008318">
    <property type="term" value="F:protein prenyltransferase activity"/>
    <property type="evidence" value="ECO:0007669"/>
    <property type="project" value="InterPro"/>
</dbReference>
<dbReference type="EMBL" id="JAWRVI010000029">
    <property type="protein sequence ID" value="KAK4087821.1"/>
    <property type="molecule type" value="Genomic_DNA"/>
</dbReference>
<dbReference type="EMBL" id="LSBH01000003">
    <property type="protein sequence ID" value="OAQ81996.1"/>
    <property type="molecule type" value="Genomic_DNA"/>
</dbReference>
<dbReference type="Gene3D" id="1.25.40.120">
    <property type="entry name" value="Protein prenylyltransferase"/>
    <property type="match status" value="1"/>
</dbReference>
<sequence>MSRALDKGVKAALKNGNHERVFDEISSALVQTHSSLLEIELLGQSHIPDADTTVLQDGNAIAIPKLRLVQAFIVARQILKEHIRHAGKGTEDRVLRATATILLMDAEHLTAANTRKRLISDPSLKPAHARELISKDKYLIDSLLTSRLHRHTKSPVLWSHRRWLTTQLSKLDMTQDVAADIRDVVFVSAERHPRNYYAWCHARQLVALSSTRKAPKLALDGPSLVMDTKRWCFSHHDDVSGWMFLTFLLRRWPEEAAGVFSETLQLAESFHWRNESVWYFLRNMVAGGTVDAARELQFETTRSTLRTGTQDGSPERRTLDQAASWVKSGGRG</sequence>
<evidence type="ECO:0000256" key="1">
    <source>
        <dbReference type="ARBA" id="ARBA00006734"/>
    </source>
</evidence>
<evidence type="ECO:0000313" key="9">
    <source>
        <dbReference type="Proteomes" id="UP001287286"/>
    </source>
</evidence>
<keyword evidence="9" id="KW-1185">Reference proteome</keyword>
<evidence type="ECO:0000256" key="3">
    <source>
        <dbReference type="ARBA" id="ARBA00022679"/>
    </source>
</evidence>
<reference evidence="7 8" key="1">
    <citation type="submission" date="2016-01" db="EMBL/GenBank/DDBJ databases">
        <title>Biosynthesis of antibiotic leucinostatins and their inhibition on Phytophthora in bio-control Purpureocillium lilacinum.</title>
        <authorList>
            <person name="Wang G."/>
            <person name="Liu Z."/>
            <person name="Lin R."/>
            <person name="Li E."/>
            <person name="Mao Z."/>
            <person name="Ling J."/>
            <person name="Yin W."/>
            <person name="Xie B."/>
        </authorList>
    </citation>
    <scope>NUCLEOTIDE SEQUENCE [LARGE SCALE GENOMIC DNA]</scope>
    <source>
        <strain evidence="7">PLBJ-1</strain>
    </source>
</reference>
<keyword evidence="2" id="KW-0637">Prenyltransferase</keyword>
<accession>A0A179GVL8</accession>
<gene>
    <name evidence="6" type="ORF">Purlil1_7878</name>
    <name evidence="7" type="ORF">VFPBJ_04580</name>
</gene>